<evidence type="ECO:0000259" key="9">
    <source>
        <dbReference type="Pfam" id="PF02811"/>
    </source>
</evidence>
<dbReference type="STRING" id="1884381.SAMN05518846_12138"/>
<dbReference type="InterPro" id="IPR004013">
    <property type="entry name" value="PHP_dom"/>
</dbReference>
<evidence type="ECO:0000256" key="8">
    <source>
        <dbReference type="RuleBase" id="RU366003"/>
    </source>
</evidence>
<accession>A0A1I4CRG7</accession>
<dbReference type="EMBL" id="FORT01000021">
    <property type="protein sequence ID" value="SFK83353.1"/>
    <property type="molecule type" value="Genomic_DNA"/>
</dbReference>
<comment type="pathway">
    <text evidence="1 8">Amino-acid biosynthesis; L-histidine biosynthesis; L-histidine from 5-phospho-alpha-D-ribose 1-diphosphate: step 8/9.</text>
</comment>
<dbReference type="GO" id="GO:0000105">
    <property type="term" value="P:L-histidine biosynthetic process"/>
    <property type="evidence" value="ECO:0007669"/>
    <property type="project" value="UniProtKB-UniRule"/>
</dbReference>
<feature type="domain" description="PHP" evidence="9">
    <location>
        <begin position="68"/>
        <end position="259"/>
    </location>
</feature>
<dbReference type="Proteomes" id="UP000198915">
    <property type="component" value="Unassembled WGS sequence"/>
</dbReference>
<comment type="similarity">
    <text evidence="2 8">Belongs to the PHP hydrolase family. HisK subfamily.</text>
</comment>
<dbReference type="PANTHER" id="PTHR21039:SF0">
    <property type="entry name" value="HISTIDINOL-PHOSPHATASE"/>
    <property type="match status" value="1"/>
</dbReference>
<dbReference type="GO" id="GO:0004401">
    <property type="term" value="F:histidinol-phosphatase activity"/>
    <property type="evidence" value="ECO:0007669"/>
    <property type="project" value="UniProtKB-UniRule"/>
</dbReference>
<evidence type="ECO:0000256" key="5">
    <source>
        <dbReference type="ARBA" id="ARBA00022801"/>
    </source>
</evidence>
<dbReference type="EC" id="3.1.3.15" evidence="3 8"/>
<reference evidence="11" key="1">
    <citation type="submission" date="2016-10" db="EMBL/GenBank/DDBJ databases">
        <authorList>
            <person name="Varghese N."/>
            <person name="Submissions S."/>
        </authorList>
    </citation>
    <scope>NUCLEOTIDE SEQUENCE [LARGE SCALE GENOMIC DNA]</scope>
    <source>
        <strain evidence="11">OK042</strain>
    </source>
</reference>
<evidence type="ECO:0000256" key="1">
    <source>
        <dbReference type="ARBA" id="ARBA00004970"/>
    </source>
</evidence>
<evidence type="ECO:0000313" key="11">
    <source>
        <dbReference type="Proteomes" id="UP000198915"/>
    </source>
</evidence>
<keyword evidence="11" id="KW-1185">Reference proteome</keyword>
<dbReference type="SUPFAM" id="SSF89550">
    <property type="entry name" value="PHP domain-like"/>
    <property type="match status" value="1"/>
</dbReference>
<evidence type="ECO:0000256" key="2">
    <source>
        <dbReference type="ARBA" id="ARBA00009152"/>
    </source>
</evidence>
<proteinExistence type="inferred from homology"/>
<keyword evidence="5 8" id="KW-0378">Hydrolase</keyword>
<evidence type="ECO:0000256" key="4">
    <source>
        <dbReference type="ARBA" id="ARBA00022605"/>
    </source>
</evidence>
<keyword evidence="4 8" id="KW-0028">Amino-acid biosynthesis</keyword>
<sequence>MKVDYHVHLEEGPYSLRWWNRTADALLAFRHTDYERHTREWMEQISEWMASRIQQGAFHSQWLDLYRMRAKQQGLKQVGIVDHLYRFREFKPYFEQRILVGNDELGQLQRTWLDQVCTNSIDEFVSFIESQKPAWEADGIQLRLGMEADYFDGGEDVLAPMVAAYPWDYVIGSIHFADGWGFDNPDTQERFEQQDLLGLYERTFHVIEKAIRSKLFEIVAHLDNLKAFGYRPKEEQLFPLYQRIARALQESGVATEINTGLYYRYPVKEMCPSYSFLQILHEHGVSITTSSDSHFPDHIGSYLAGARQQLRKAGYNQIATFEKRVRKLVALEDME</sequence>
<evidence type="ECO:0000256" key="3">
    <source>
        <dbReference type="ARBA" id="ARBA00013085"/>
    </source>
</evidence>
<gene>
    <name evidence="10" type="ORF">SAMN05518846_12138</name>
</gene>
<dbReference type="NCBIfam" id="NF005596">
    <property type="entry name" value="PRK07328.1"/>
    <property type="match status" value="1"/>
</dbReference>
<organism evidence="10 11">
    <name type="scientific">Brevibacillus centrosporus</name>
    <dbReference type="NCBI Taxonomy" id="54910"/>
    <lineage>
        <taxon>Bacteria</taxon>
        <taxon>Bacillati</taxon>
        <taxon>Bacillota</taxon>
        <taxon>Bacilli</taxon>
        <taxon>Bacillales</taxon>
        <taxon>Paenibacillaceae</taxon>
        <taxon>Brevibacillus</taxon>
    </lineage>
</organism>
<protein>
    <recommendedName>
        <fullName evidence="3 8">Histidinol-phosphatase</fullName>
        <shortName evidence="8">HolPase</shortName>
        <ecNumber evidence="3 8">3.1.3.15</ecNumber>
    </recommendedName>
</protein>
<keyword evidence="6 8" id="KW-0368">Histidine biosynthesis</keyword>
<dbReference type="Pfam" id="PF02811">
    <property type="entry name" value="PHP"/>
    <property type="match status" value="1"/>
</dbReference>
<comment type="catalytic activity">
    <reaction evidence="7 8">
        <text>L-histidinol phosphate + H2O = L-histidinol + phosphate</text>
        <dbReference type="Rhea" id="RHEA:14465"/>
        <dbReference type="ChEBI" id="CHEBI:15377"/>
        <dbReference type="ChEBI" id="CHEBI:43474"/>
        <dbReference type="ChEBI" id="CHEBI:57699"/>
        <dbReference type="ChEBI" id="CHEBI:57980"/>
        <dbReference type="EC" id="3.1.3.15"/>
    </reaction>
</comment>
<evidence type="ECO:0000256" key="7">
    <source>
        <dbReference type="ARBA" id="ARBA00049158"/>
    </source>
</evidence>
<dbReference type="RefSeq" id="WP_092275759.1">
    <property type="nucleotide sequence ID" value="NZ_FORT01000021.1"/>
</dbReference>
<dbReference type="InterPro" id="IPR016195">
    <property type="entry name" value="Pol/histidinol_Pase-like"/>
</dbReference>
<dbReference type="PANTHER" id="PTHR21039">
    <property type="entry name" value="HISTIDINOL PHOSPHATASE-RELATED"/>
    <property type="match status" value="1"/>
</dbReference>
<dbReference type="InterPro" id="IPR010140">
    <property type="entry name" value="Histidinol_P_phosphatase_HisJ"/>
</dbReference>
<dbReference type="Gene3D" id="3.20.20.140">
    <property type="entry name" value="Metal-dependent hydrolases"/>
    <property type="match status" value="1"/>
</dbReference>
<dbReference type="AlphaFoldDB" id="A0A1I4CRG7"/>
<evidence type="ECO:0000256" key="6">
    <source>
        <dbReference type="ARBA" id="ARBA00023102"/>
    </source>
</evidence>
<dbReference type="GO" id="GO:0005737">
    <property type="term" value="C:cytoplasm"/>
    <property type="evidence" value="ECO:0007669"/>
    <property type="project" value="TreeGrafter"/>
</dbReference>
<dbReference type="UniPathway" id="UPA00031">
    <property type="reaction ID" value="UER00013"/>
</dbReference>
<dbReference type="CDD" id="cd12110">
    <property type="entry name" value="PHP_HisPPase_Hisj_like"/>
    <property type="match status" value="1"/>
</dbReference>
<evidence type="ECO:0000313" key="10">
    <source>
        <dbReference type="EMBL" id="SFK83353.1"/>
    </source>
</evidence>
<dbReference type="NCBIfam" id="NF005235">
    <property type="entry name" value="PRK06740.1"/>
    <property type="match status" value="1"/>
</dbReference>
<name>A0A1I4CRG7_9BACL</name>